<reference evidence="2" key="1">
    <citation type="submission" date="2020-06" db="EMBL/GenBank/DDBJ databases">
        <authorList>
            <consortium name="Plant Systems Biology data submission"/>
        </authorList>
    </citation>
    <scope>NUCLEOTIDE SEQUENCE</scope>
    <source>
        <strain evidence="2">D6</strain>
    </source>
</reference>
<feature type="region of interest" description="Disordered" evidence="1">
    <location>
        <begin position="1"/>
        <end position="66"/>
    </location>
</feature>
<feature type="compositionally biased region" description="Basic and acidic residues" evidence="1">
    <location>
        <begin position="263"/>
        <end position="274"/>
    </location>
</feature>
<evidence type="ECO:0000256" key="1">
    <source>
        <dbReference type="SAM" id="MobiDB-lite"/>
    </source>
</evidence>
<comment type="caution">
    <text evidence="2">The sequence shown here is derived from an EMBL/GenBank/DDBJ whole genome shotgun (WGS) entry which is preliminary data.</text>
</comment>
<feature type="compositionally biased region" description="Acidic residues" evidence="1">
    <location>
        <begin position="119"/>
        <end position="130"/>
    </location>
</feature>
<feature type="region of interest" description="Disordered" evidence="1">
    <location>
        <begin position="88"/>
        <end position="159"/>
    </location>
</feature>
<dbReference type="OrthoDB" id="428577at2759"/>
<dbReference type="EMBL" id="CAICTM010000563">
    <property type="protein sequence ID" value="CAB9512976.1"/>
    <property type="molecule type" value="Genomic_DNA"/>
</dbReference>
<organism evidence="2 3">
    <name type="scientific">Seminavis robusta</name>
    <dbReference type="NCBI Taxonomy" id="568900"/>
    <lineage>
        <taxon>Eukaryota</taxon>
        <taxon>Sar</taxon>
        <taxon>Stramenopiles</taxon>
        <taxon>Ochrophyta</taxon>
        <taxon>Bacillariophyta</taxon>
        <taxon>Bacillariophyceae</taxon>
        <taxon>Bacillariophycidae</taxon>
        <taxon>Naviculales</taxon>
        <taxon>Naviculaceae</taxon>
        <taxon>Seminavis</taxon>
    </lineage>
</organism>
<feature type="compositionally biased region" description="Polar residues" evidence="1">
    <location>
        <begin position="133"/>
        <end position="145"/>
    </location>
</feature>
<feature type="region of interest" description="Disordered" evidence="1">
    <location>
        <begin position="250"/>
        <end position="302"/>
    </location>
</feature>
<gene>
    <name evidence="2" type="ORF">SEMRO_564_G167470.1</name>
</gene>
<proteinExistence type="predicted"/>
<protein>
    <submittedName>
        <fullName evidence="2">Uncharacterized protein</fullName>
    </submittedName>
</protein>
<dbReference type="Proteomes" id="UP001153069">
    <property type="component" value="Unassembled WGS sequence"/>
</dbReference>
<evidence type="ECO:0000313" key="3">
    <source>
        <dbReference type="Proteomes" id="UP001153069"/>
    </source>
</evidence>
<name>A0A9N8E1S4_9STRA</name>
<feature type="compositionally biased region" description="Basic and acidic residues" evidence="1">
    <location>
        <begin position="100"/>
        <end position="118"/>
    </location>
</feature>
<evidence type="ECO:0000313" key="2">
    <source>
        <dbReference type="EMBL" id="CAB9512976.1"/>
    </source>
</evidence>
<feature type="compositionally biased region" description="Basic and acidic residues" evidence="1">
    <location>
        <begin position="1"/>
        <end position="13"/>
    </location>
</feature>
<sequence>MSTSEEEKDKDEPMDGEEEASNKTKSAPAASVERSSKKRKLSEDDDASSRKRKLKMEQVKLQRQKLQLRKEKMQLLEEEVRVKEMELQLGLEEEGSEGTDQGKDDRIDLTKGPDRDTLEDGPNDNSELDEISIHTTPAAYSNTPKAGNAARRKPAQNHHEGKALNEGFMEQALSKLNDLQHQIEEETKKREASIGSLREFIQVEFIKMNASMTTALALKTAQPPAPAPLQPENPQTFFNTAMMAMLQQAAAKNSDNTSTVARADNHSDAEEDTTKPVAKAKASNKPPRKYPTRPIPTGPHISNRTKAAVTAAAPVATFPPRYEVDVDANDDRPREFAVAPTCVAEIWEEWMYGLNGNVPVKDWTLRDRIKGKNGWWRRRPLYFLLDALVGDGRSPEDAIKDIEKHYGPSKGISPICDRIRADVKNGCLPVHLKPSEKRMFSL</sequence>
<keyword evidence="3" id="KW-1185">Reference proteome</keyword>
<dbReference type="AlphaFoldDB" id="A0A9N8E1S4"/>
<accession>A0A9N8E1S4</accession>